<comment type="caution">
    <text evidence="1">The sequence shown here is derived from an EMBL/GenBank/DDBJ whole genome shotgun (WGS) entry which is preliminary data.</text>
</comment>
<evidence type="ECO:0000313" key="2">
    <source>
        <dbReference type="Proteomes" id="UP001165960"/>
    </source>
</evidence>
<name>A0ACC2S1Y3_9FUNG</name>
<dbReference type="Proteomes" id="UP001165960">
    <property type="component" value="Unassembled WGS sequence"/>
</dbReference>
<protein>
    <submittedName>
        <fullName evidence="1">Uncharacterized protein</fullName>
    </submittedName>
</protein>
<gene>
    <name evidence="1" type="ORF">DSO57_1033747</name>
</gene>
<reference evidence="1" key="1">
    <citation type="submission" date="2022-04" db="EMBL/GenBank/DDBJ databases">
        <title>Genome of the entomopathogenic fungus Entomophthora muscae.</title>
        <authorList>
            <person name="Elya C."/>
            <person name="Lovett B.R."/>
            <person name="Lee E."/>
            <person name="Macias A.M."/>
            <person name="Hajek A.E."/>
            <person name="De Bivort B.L."/>
            <person name="Kasson M.T."/>
            <person name="De Fine Licht H.H."/>
            <person name="Stajich J.E."/>
        </authorList>
    </citation>
    <scope>NUCLEOTIDE SEQUENCE</scope>
    <source>
        <strain evidence="1">Berkeley</strain>
    </source>
</reference>
<keyword evidence="2" id="KW-1185">Reference proteome</keyword>
<accession>A0ACC2S1Y3</accession>
<organism evidence="1 2">
    <name type="scientific">Entomophthora muscae</name>
    <dbReference type="NCBI Taxonomy" id="34485"/>
    <lineage>
        <taxon>Eukaryota</taxon>
        <taxon>Fungi</taxon>
        <taxon>Fungi incertae sedis</taxon>
        <taxon>Zoopagomycota</taxon>
        <taxon>Entomophthoromycotina</taxon>
        <taxon>Entomophthoromycetes</taxon>
        <taxon>Entomophthorales</taxon>
        <taxon>Entomophthoraceae</taxon>
        <taxon>Entomophthora</taxon>
    </lineage>
</organism>
<sequence>MIQEEHYSDKPYDLHDKYKINTTNICHSGLEPEAKGTTGRSPSVLSSNSQDFTKDCCSFHSYKSNKEDLGRTTRKFYVAKPVIDSSKTSLPGAAAFTSRAGNNQRDTALETQFCTLNLRTSFLLLDKATTSLP</sequence>
<evidence type="ECO:0000313" key="1">
    <source>
        <dbReference type="EMBL" id="KAJ9056371.1"/>
    </source>
</evidence>
<dbReference type="EMBL" id="QTSX02005950">
    <property type="protein sequence ID" value="KAJ9056371.1"/>
    <property type="molecule type" value="Genomic_DNA"/>
</dbReference>
<proteinExistence type="predicted"/>